<dbReference type="EMBL" id="PSZC01000010">
    <property type="protein sequence ID" value="PPJ37247.1"/>
    <property type="molecule type" value="Genomic_DNA"/>
</dbReference>
<dbReference type="InterPro" id="IPR029058">
    <property type="entry name" value="AB_hydrolase_fold"/>
</dbReference>
<evidence type="ECO:0000313" key="2">
    <source>
        <dbReference type="EMBL" id="PPJ37247.1"/>
    </source>
</evidence>
<proteinExistence type="predicted"/>
<gene>
    <name evidence="2" type="ORF">C5E45_16505</name>
</gene>
<accession>A0A2S6APN9</accession>
<evidence type="ECO:0000313" key="3">
    <source>
        <dbReference type="Proteomes" id="UP000239874"/>
    </source>
</evidence>
<name>A0A2S6APN9_9NOCA</name>
<organism evidence="2 3">
    <name type="scientific">Nocardia nova</name>
    <dbReference type="NCBI Taxonomy" id="37330"/>
    <lineage>
        <taxon>Bacteria</taxon>
        <taxon>Bacillati</taxon>
        <taxon>Actinomycetota</taxon>
        <taxon>Actinomycetes</taxon>
        <taxon>Mycobacteriales</taxon>
        <taxon>Nocardiaceae</taxon>
        <taxon>Nocardia</taxon>
    </lineage>
</organism>
<reference evidence="2 3" key="1">
    <citation type="submission" date="2018-02" db="EMBL/GenBank/DDBJ databases">
        <title>8 Nocardia nova and 1 Nocardia cyriacigeorgica strain used for evolution to TMP-SMX.</title>
        <authorList>
            <person name="Mehta H."/>
            <person name="Weng J."/>
            <person name="Shamoo Y."/>
        </authorList>
    </citation>
    <scope>NUCLEOTIDE SEQUENCE [LARGE SCALE GENOMIC DNA]</scope>
    <source>
        <strain evidence="2 3">MDA3139</strain>
    </source>
</reference>
<dbReference type="PIRSF" id="PIRSF029171">
    <property type="entry name" value="Esterase_LipA"/>
    <property type="match status" value="1"/>
</dbReference>
<dbReference type="SUPFAM" id="SSF53474">
    <property type="entry name" value="alpha/beta-Hydrolases"/>
    <property type="match status" value="1"/>
</dbReference>
<dbReference type="Pfam" id="PF03583">
    <property type="entry name" value="LIP"/>
    <property type="match status" value="1"/>
</dbReference>
<evidence type="ECO:0008006" key="4">
    <source>
        <dbReference type="Google" id="ProtNLM"/>
    </source>
</evidence>
<comment type="caution">
    <text evidence="2">The sequence shown here is derived from an EMBL/GenBank/DDBJ whole genome shotgun (WGS) entry which is preliminary data.</text>
</comment>
<dbReference type="PANTHER" id="PTHR34853">
    <property type="match status" value="1"/>
</dbReference>
<dbReference type="PANTHER" id="PTHR34853:SF1">
    <property type="entry name" value="LIPASE 5"/>
    <property type="match status" value="1"/>
</dbReference>
<dbReference type="Gene3D" id="3.40.50.1820">
    <property type="entry name" value="alpha/beta hydrolase"/>
    <property type="match status" value="1"/>
</dbReference>
<dbReference type="Gene3D" id="1.10.260.130">
    <property type="match status" value="1"/>
</dbReference>
<evidence type="ECO:0000256" key="1">
    <source>
        <dbReference type="SAM" id="MobiDB-lite"/>
    </source>
</evidence>
<dbReference type="GO" id="GO:0004806">
    <property type="term" value="F:triacylglycerol lipase activity"/>
    <property type="evidence" value="ECO:0007669"/>
    <property type="project" value="InterPro"/>
</dbReference>
<sequence>MGAFGRHGRRSRWLRRRRSARLRDRVAGRGGPRPRRRPSVTEATSTDIDFYTPPAVVEQQPGVILRLRPAPQLTGAGEAWQILYVSRDSYDRPIPVSGTVIAPESAGDLGGAVLVYQPSFHGLGGVCAPSQLLAAGAEPDSAQIRAALARGFIVAVADGEGLGVLGHGPHTFLAGRAAGQVILDLARAATRIPALDASGAPIVWWGYGDAGRAAVWAGSLQPSCAPELDVRGIAAGAVVTDPGQILRVVNQGAWAGLGLAALVGLSHAHRHLPLRHIFTEDSRRGLVVEAEASNRVRFCDTWRHPVGVWCERPDVWNDPVWQHVFAHELLSASMVPAAPLHLYHGARDAIVPVEFGRRLARDFRSRGGRVGWREYDADHFRTARAAIGDVLDHLTEDLSRPHHQPA</sequence>
<dbReference type="OrthoDB" id="9798122at2"/>
<dbReference type="Proteomes" id="UP000239874">
    <property type="component" value="Unassembled WGS sequence"/>
</dbReference>
<dbReference type="AlphaFoldDB" id="A0A2S6APN9"/>
<dbReference type="InterPro" id="IPR005152">
    <property type="entry name" value="Lipase_secreted"/>
</dbReference>
<feature type="region of interest" description="Disordered" evidence="1">
    <location>
        <begin position="21"/>
        <end position="45"/>
    </location>
</feature>
<protein>
    <recommendedName>
        <fullName evidence="4">Lipase</fullName>
    </recommendedName>
</protein>
<dbReference type="GO" id="GO:0016042">
    <property type="term" value="P:lipid catabolic process"/>
    <property type="evidence" value="ECO:0007669"/>
    <property type="project" value="InterPro"/>
</dbReference>